<protein>
    <submittedName>
        <fullName evidence="3">Esterase PHB depolymerase</fullName>
    </submittedName>
</protein>
<proteinExistence type="predicted"/>
<dbReference type="Gene3D" id="3.40.50.1820">
    <property type="entry name" value="alpha/beta hydrolase"/>
    <property type="match status" value="1"/>
</dbReference>
<dbReference type="PANTHER" id="PTHR43037:SF1">
    <property type="entry name" value="BLL1128 PROTEIN"/>
    <property type="match status" value="1"/>
</dbReference>
<dbReference type="InterPro" id="IPR050955">
    <property type="entry name" value="Plant_Biomass_Hydrol_Est"/>
</dbReference>
<evidence type="ECO:0000313" key="4">
    <source>
        <dbReference type="Proteomes" id="UP000035170"/>
    </source>
</evidence>
<evidence type="ECO:0000313" key="3">
    <source>
        <dbReference type="EMBL" id="KLN53894.1"/>
    </source>
</evidence>
<dbReference type="EMBL" id="JZWI01000029">
    <property type="protein sequence ID" value="KLN53894.1"/>
    <property type="molecule type" value="Genomic_DNA"/>
</dbReference>
<gene>
    <name evidence="3" type="ORF">VPARA_50230</name>
</gene>
<comment type="caution">
    <text evidence="3">The sequence shown here is derived from an EMBL/GenBank/DDBJ whole genome shotgun (WGS) entry which is preliminary data.</text>
</comment>
<dbReference type="InterPro" id="IPR010126">
    <property type="entry name" value="Esterase_phb"/>
</dbReference>
<reference evidence="3 4" key="1">
    <citation type="submission" date="2015-03" db="EMBL/GenBank/DDBJ databases">
        <title>Genome sequence of Variovorax paradoxus TBEA6.</title>
        <authorList>
            <person name="Poehlein A."/>
            <person name="Schuldes J."/>
            <person name="Wuebbeler J.H."/>
            <person name="Hiessl S."/>
            <person name="Steinbuechel A."/>
            <person name="Daniel R."/>
        </authorList>
    </citation>
    <scope>NUCLEOTIDE SEQUENCE [LARGE SCALE GENOMIC DNA]</scope>
    <source>
        <strain evidence="3 4">TBEA6</strain>
    </source>
</reference>
<accession>A0A0H2LUN8</accession>
<dbReference type="RefSeq" id="WP_047786466.1">
    <property type="nucleotide sequence ID" value="NZ_JZWI01000029.1"/>
</dbReference>
<name>A0A0H2LUN8_VARPD</name>
<dbReference type="PATRIC" id="fig|34073.19.peg.5141"/>
<sequence length="355" mass="37385">MARRSTASLFARAYERNLKALTKITLGNSKRVTGQVQRATAKRLKPPPGRGDWLGGMALGPGGARGYHLFRPAGLQLQPGEKLPLMVMLHGCGQTGRDFATSTRMNALAVRHRFLVLYLEQDRLAHPQGCWNWYERRSGKADAEAATLMAAIDQASMLYPVDRERVALAGLSAGASMAALLATRYPARFRAVAMHSGVAPGAAKSSATALGAMRGQHTPPMPTTAVGKAMGAAAVFATLPPMLVIHGEADAVVAPSNAVNSAAVWATAVGAKPGLTRTLQRGKRHAMRLTEFRRKGRTLVMLCEIAGLGHAWSGGAAAMLFSDPGGPDATRMVWAFAAARFKLAAGTKAGLPASA</sequence>
<dbReference type="Proteomes" id="UP000035170">
    <property type="component" value="Unassembled WGS sequence"/>
</dbReference>
<keyword evidence="1" id="KW-0732">Signal</keyword>
<evidence type="ECO:0000256" key="2">
    <source>
        <dbReference type="ARBA" id="ARBA00022801"/>
    </source>
</evidence>
<organism evidence="3 4">
    <name type="scientific">Variovorax paradoxus</name>
    <dbReference type="NCBI Taxonomy" id="34073"/>
    <lineage>
        <taxon>Bacteria</taxon>
        <taxon>Pseudomonadati</taxon>
        <taxon>Pseudomonadota</taxon>
        <taxon>Betaproteobacteria</taxon>
        <taxon>Burkholderiales</taxon>
        <taxon>Comamonadaceae</taxon>
        <taxon>Variovorax</taxon>
    </lineage>
</organism>
<dbReference type="SUPFAM" id="SSF53474">
    <property type="entry name" value="alpha/beta-Hydrolases"/>
    <property type="match status" value="1"/>
</dbReference>
<keyword evidence="4" id="KW-1185">Reference proteome</keyword>
<dbReference type="AlphaFoldDB" id="A0A0H2LUN8"/>
<dbReference type="PANTHER" id="PTHR43037">
    <property type="entry name" value="UNNAMED PRODUCT-RELATED"/>
    <property type="match status" value="1"/>
</dbReference>
<dbReference type="NCBIfam" id="TIGR01840">
    <property type="entry name" value="esterase_phb"/>
    <property type="match status" value="1"/>
</dbReference>
<evidence type="ECO:0000256" key="1">
    <source>
        <dbReference type="ARBA" id="ARBA00022729"/>
    </source>
</evidence>
<keyword evidence="2" id="KW-0378">Hydrolase</keyword>
<dbReference type="InterPro" id="IPR029058">
    <property type="entry name" value="AB_hydrolase_fold"/>
</dbReference>
<dbReference type="Pfam" id="PF10503">
    <property type="entry name" value="Esterase_PHB"/>
    <property type="match status" value="1"/>
</dbReference>
<dbReference type="GO" id="GO:0016787">
    <property type="term" value="F:hydrolase activity"/>
    <property type="evidence" value="ECO:0007669"/>
    <property type="project" value="UniProtKB-KW"/>
</dbReference>
<dbReference type="GO" id="GO:0005576">
    <property type="term" value="C:extracellular region"/>
    <property type="evidence" value="ECO:0007669"/>
    <property type="project" value="InterPro"/>
</dbReference>